<gene>
    <name evidence="5" type="ORF">AAEO56_02715</name>
</gene>
<keyword evidence="6" id="KW-1185">Reference proteome</keyword>
<name>A0ABU9HT96_9FLAO</name>
<dbReference type="PIRSF" id="PIRSF006232">
    <property type="entry name" value="Pirin"/>
    <property type="match status" value="1"/>
</dbReference>
<dbReference type="EMBL" id="JBBYHR010000001">
    <property type="protein sequence ID" value="MEL1243162.1"/>
    <property type="molecule type" value="Genomic_DNA"/>
</dbReference>
<evidence type="ECO:0000313" key="6">
    <source>
        <dbReference type="Proteomes" id="UP001464555"/>
    </source>
</evidence>
<dbReference type="InterPro" id="IPR014710">
    <property type="entry name" value="RmlC-like_jellyroll"/>
</dbReference>
<dbReference type="InterPro" id="IPR041602">
    <property type="entry name" value="Quercetinase_C"/>
</dbReference>
<dbReference type="SUPFAM" id="SSF51182">
    <property type="entry name" value="RmlC-like cupins"/>
    <property type="match status" value="1"/>
</dbReference>
<accession>A0ABU9HT96</accession>
<dbReference type="RefSeq" id="WP_341695563.1">
    <property type="nucleotide sequence ID" value="NZ_JBBYHR010000001.1"/>
</dbReference>
<dbReference type="Pfam" id="PF02678">
    <property type="entry name" value="Pirin"/>
    <property type="match status" value="1"/>
</dbReference>
<dbReference type="InterPro" id="IPR012093">
    <property type="entry name" value="Pirin"/>
</dbReference>
<evidence type="ECO:0000256" key="1">
    <source>
        <dbReference type="ARBA" id="ARBA00008416"/>
    </source>
</evidence>
<organism evidence="5 6">
    <name type="scientific">Flavobacterium arundinis</name>
    <dbReference type="NCBI Taxonomy" id="3139143"/>
    <lineage>
        <taxon>Bacteria</taxon>
        <taxon>Pseudomonadati</taxon>
        <taxon>Bacteroidota</taxon>
        <taxon>Flavobacteriia</taxon>
        <taxon>Flavobacteriales</taxon>
        <taxon>Flavobacteriaceae</taxon>
        <taxon>Flavobacterium</taxon>
    </lineage>
</organism>
<feature type="domain" description="Pirin N-terminal" evidence="3">
    <location>
        <begin position="13"/>
        <end position="121"/>
    </location>
</feature>
<dbReference type="InterPro" id="IPR011051">
    <property type="entry name" value="RmlC_Cupin_sf"/>
</dbReference>
<dbReference type="CDD" id="cd02910">
    <property type="entry name" value="cupin_Yhhw_N"/>
    <property type="match status" value="1"/>
</dbReference>
<dbReference type="PANTHER" id="PTHR43212">
    <property type="entry name" value="QUERCETIN 2,3-DIOXYGENASE"/>
    <property type="match status" value="1"/>
</dbReference>
<protein>
    <submittedName>
        <fullName evidence="5">Pirin family protein</fullName>
    </submittedName>
</protein>
<reference evidence="5 6" key="1">
    <citation type="submission" date="2024-04" db="EMBL/GenBank/DDBJ databases">
        <title>Flavobacterium sp. DGU11 16S ribosomal RNA gene Genome sequencing and assembly.</title>
        <authorList>
            <person name="Park S."/>
        </authorList>
    </citation>
    <scope>NUCLEOTIDE SEQUENCE [LARGE SCALE GENOMIC DNA]</scope>
    <source>
        <strain evidence="5 6">DGU11</strain>
    </source>
</reference>
<feature type="domain" description="Quercetin 2,3-dioxygenase C-terminal cupin" evidence="4">
    <location>
        <begin position="149"/>
        <end position="235"/>
    </location>
</feature>
<comment type="similarity">
    <text evidence="1 2">Belongs to the pirin family.</text>
</comment>
<evidence type="ECO:0000256" key="2">
    <source>
        <dbReference type="RuleBase" id="RU003457"/>
    </source>
</evidence>
<comment type="caution">
    <text evidence="5">The sequence shown here is derived from an EMBL/GenBank/DDBJ whole genome shotgun (WGS) entry which is preliminary data.</text>
</comment>
<dbReference type="PANTHER" id="PTHR43212:SF3">
    <property type="entry name" value="QUERCETIN 2,3-DIOXYGENASE"/>
    <property type="match status" value="1"/>
</dbReference>
<evidence type="ECO:0000259" key="4">
    <source>
        <dbReference type="Pfam" id="PF17954"/>
    </source>
</evidence>
<dbReference type="InterPro" id="IPR003829">
    <property type="entry name" value="Pirin_N_dom"/>
</dbReference>
<evidence type="ECO:0000259" key="3">
    <source>
        <dbReference type="Pfam" id="PF02678"/>
    </source>
</evidence>
<evidence type="ECO:0000313" key="5">
    <source>
        <dbReference type="EMBL" id="MEL1243162.1"/>
    </source>
</evidence>
<dbReference type="Pfam" id="PF17954">
    <property type="entry name" value="Pirin_C_2"/>
    <property type="match status" value="1"/>
</dbReference>
<dbReference type="Proteomes" id="UP001464555">
    <property type="component" value="Unassembled WGS sequence"/>
</dbReference>
<proteinExistence type="inferred from homology"/>
<dbReference type="Gene3D" id="2.60.120.10">
    <property type="entry name" value="Jelly Rolls"/>
    <property type="match status" value="2"/>
</dbReference>
<sequence length="239" mass="26979">MENTVLHKAGTRGHANHGWLDSHHTFSFANYNNPDRMHFGVLRVLNDDRVDAGMGFGTHPHDNMEIISIPLEGDLEHKDSMGNSAIIKKGDIQAMSAGTGIYHSEYNKNKDRLTKFLQIWIYPNKKNVTPRYDQITLDEGARHNRLQQVLSPNSDDEGVWIHQDAWFHMGKFDKDFAVSYPLKKKGNGIYAFILKGDFTIGSISLNERDGLGVWDTNEIGITANSQDAELLLMEVPMAL</sequence>